<keyword evidence="2" id="KW-1003">Cell membrane</keyword>
<reference evidence="9 10" key="1">
    <citation type="journal article" date="2014" name="Int. J. Syst. Evol. Microbiol.">
        <title>Complete genome sequence of Corynebacterium casei LMG S-19264T (=DSM 44701T), isolated from a smear-ripened cheese.</title>
        <authorList>
            <consortium name="US DOE Joint Genome Institute (JGI-PGF)"/>
            <person name="Walter F."/>
            <person name="Albersmeier A."/>
            <person name="Kalinowski J."/>
            <person name="Ruckert C."/>
        </authorList>
    </citation>
    <scope>NUCLEOTIDE SEQUENCE [LARGE SCALE GENOMIC DNA]</scope>
    <source>
        <strain evidence="9 10">CGMCC 1.9161</strain>
    </source>
</reference>
<dbReference type="InterPro" id="IPR002898">
    <property type="entry name" value="MotA_ExbB_proton_chnl"/>
</dbReference>
<keyword evidence="5 7" id="KW-0472">Membrane</keyword>
<dbReference type="GO" id="GO:0015031">
    <property type="term" value="P:protein transport"/>
    <property type="evidence" value="ECO:0007669"/>
    <property type="project" value="UniProtKB-KW"/>
</dbReference>
<evidence type="ECO:0000256" key="5">
    <source>
        <dbReference type="ARBA" id="ARBA00023136"/>
    </source>
</evidence>
<dbReference type="GO" id="GO:0005886">
    <property type="term" value="C:plasma membrane"/>
    <property type="evidence" value="ECO:0007669"/>
    <property type="project" value="UniProtKB-SubCell"/>
</dbReference>
<name>A0A917QK13_9HYPH</name>
<keyword evidence="6" id="KW-0813">Transport</keyword>
<feature type="transmembrane region" description="Helical" evidence="7">
    <location>
        <begin position="34"/>
        <end position="53"/>
    </location>
</feature>
<comment type="similarity">
    <text evidence="6">Belongs to the exbB/tolQ family.</text>
</comment>
<comment type="subcellular location">
    <subcellularLocation>
        <location evidence="1">Cell membrane</location>
        <topology evidence="1">Multi-pass membrane protein</topology>
    </subcellularLocation>
    <subcellularLocation>
        <location evidence="6">Membrane</location>
        <topology evidence="6">Multi-pass membrane protein</topology>
    </subcellularLocation>
</comment>
<proteinExistence type="inferred from homology"/>
<keyword evidence="4 7" id="KW-1133">Transmembrane helix</keyword>
<dbReference type="PANTHER" id="PTHR30433:SF2">
    <property type="entry name" value="MOTILITY PROTEIN A"/>
    <property type="match status" value="1"/>
</dbReference>
<accession>A0A917QK13</accession>
<organism evidence="9 10">
    <name type="scientific">Salinarimonas ramus</name>
    <dbReference type="NCBI Taxonomy" id="690164"/>
    <lineage>
        <taxon>Bacteria</taxon>
        <taxon>Pseudomonadati</taxon>
        <taxon>Pseudomonadota</taxon>
        <taxon>Alphaproteobacteria</taxon>
        <taxon>Hyphomicrobiales</taxon>
        <taxon>Salinarimonadaceae</taxon>
        <taxon>Salinarimonas</taxon>
    </lineage>
</organism>
<evidence type="ECO:0000256" key="3">
    <source>
        <dbReference type="ARBA" id="ARBA00022692"/>
    </source>
</evidence>
<dbReference type="InterPro" id="IPR047055">
    <property type="entry name" value="MotA-like"/>
</dbReference>
<keyword evidence="9" id="KW-0966">Cell projection</keyword>
<evidence type="ECO:0000313" key="9">
    <source>
        <dbReference type="EMBL" id="GGK54093.1"/>
    </source>
</evidence>
<dbReference type="GO" id="GO:0006935">
    <property type="term" value="P:chemotaxis"/>
    <property type="evidence" value="ECO:0007669"/>
    <property type="project" value="InterPro"/>
</dbReference>
<feature type="transmembrane region" description="Helical" evidence="7">
    <location>
        <begin position="181"/>
        <end position="203"/>
    </location>
</feature>
<keyword evidence="10" id="KW-1185">Reference proteome</keyword>
<gene>
    <name evidence="9" type="primary">pomA</name>
    <name evidence="9" type="ORF">GCM10011322_46110</name>
</gene>
<evidence type="ECO:0000256" key="1">
    <source>
        <dbReference type="ARBA" id="ARBA00004651"/>
    </source>
</evidence>
<keyword evidence="9" id="KW-0969">Cilium</keyword>
<dbReference type="RefSeq" id="WP_188915640.1">
    <property type="nucleotide sequence ID" value="NZ_BMMF01000018.1"/>
</dbReference>
<evidence type="ECO:0000256" key="6">
    <source>
        <dbReference type="RuleBase" id="RU004057"/>
    </source>
</evidence>
<evidence type="ECO:0000313" key="10">
    <source>
        <dbReference type="Proteomes" id="UP000600449"/>
    </source>
</evidence>
<dbReference type="PANTHER" id="PTHR30433">
    <property type="entry name" value="CHEMOTAXIS PROTEIN MOTA"/>
    <property type="match status" value="1"/>
</dbReference>
<protein>
    <submittedName>
        <fullName evidence="9">Flagellar motor protein PomA</fullName>
    </submittedName>
</protein>
<evidence type="ECO:0000256" key="2">
    <source>
        <dbReference type="ARBA" id="ARBA00022475"/>
    </source>
</evidence>
<evidence type="ECO:0000256" key="7">
    <source>
        <dbReference type="SAM" id="Phobius"/>
    </source>
</evidence>
<feature type="transmembrane region" description="Helical" evidence="7">
    <location>
        <begin position="151"/>
        <end position="169"/>
    </location>
</feature>
<keyword evidence="9" id="KW-0282">Flagellum</keyword>
<comment type="caution">
    <text evidence="9">The sequence shown here is derived from an EMBL/GenBank/DDBJ whole genome shotgun (WGS) entry which is preliminary data.</text>
</comment>
<keyword evidence="3 7" id="KW-0812">Transmembrane</keyword>
<sequence length="255" mass="27639">MDFATALGLVAGVATVLGMILIGGGSLASYYDTVALVCVVGGAFASTMVRFTFPIMMSGLPMGIRYGLSMQKTTPRAMLEEITQVADVVRKSGPMGLENVKVENPTLAQGLRYIADGYDRDFIKDALEKDRDNFVQRLDDGSKVWRGIGDVAPAWGMISTVVGMIMMFANMEDPSKLGPAMAVSLLGTLYGSLVANLIALPIADKLSLRLTSEDVLRSMIIDGVLQIRDQRSPTIVREMLTAYLPEHHREEMAEA</sequence>
<dbReference type="GO" id="GO:0071978">
    <property type="term" value="P:bacterial-type flagellum-dependent swarming motility"/>
    <property type="evidence" value="ECO:0007669"/>
    <property type="project" value="InterPro"/>
</dbReference>
<dbReference type="Proteomes" id="UP000600449">
    <property type="component" value="Unassembled WGS sequence"/>
</dbReference>
<keyword evidence="6" id="KW-0653">Protein transport</keyword>
<dbReference type="AlphaFoldDB" id="A0A917QK13"/>
<feature type="domain" description="MotA/TolQ/ExbB proton channel" evidence="8">
    <location>
        <begin position="101"/>
        <end position="212"/>
    </location>
</feature>
<evidence type="ECO:0000256" key="4">
    <source>
        <dbReference type="ARBA" id="ARBA00022989"/>
    </source>
</evidence>
<dbReference type="EMBL" id="BMMF01000018">
    <property type="protein sequence ID" value="GGK54093.1"/>
    <property type="molecule type" value="Genomic_DNA"/>
</dbReference>
<dbReference type="Pfam" id="PF01618">
    <property type="entry name" value="MotA_ExbB"/>
    <property type="match status" value="1"/>
</dbReference>
<evidence type="ECO:0000259" key="8">
    <source>
        <dbReference type="Pfam" id="PF01618"/>
    </source>
</evidence>